<keyword evidence="2" id="KW-1185">Reference proteome</keyword>
<reference evidence="2" key="2">
    <citation type="submission" date="2015-01" db="EMBL/GenBank/DDBJ databases">
        <title>Evolutionary Origins and Diversification of the Mycorrhizal Mutualists.</title>
        <authorList>
            <consortium name="DOE Joint Genome Institute"/>
            <consortium name="Mycorrhizal Genomics Consortium"/>
            <person name="Kohler A."/>
            <person name="Kuo A."/>
            <person name="Nagy L.G."/>
            <person name="Floudas D."/>
            <person name="Copeland A."/>
            <person name="Barry K.W."/>
            <person name="Cichocki N."/>
            <person name="Veneault-Fourrey C."/>
            <person name="LaButti K."/>
            <person name="Lindquist E.A."/>
            <person name="Lipzen A."/>
            <person name="Lundell T."/>
            <person name="Morin E."/>
            <person name="Murat C."/>
            <person name="Riley R."/>
            <person name="Ohm R."/>
            <person name="Sun H."/>
            <person name="Tunlid A."/>
            <person name="Henrissat B."/>
            <person name="Grigoriev I.V."/>
            <person name="Hibbett D.S."/>
            <person name="Martin F."/>
        </authorList>
    </citation>
    <scope>NUCLEOTIDE SEQUENCE [LARGE SCALE GENOMIC DNA]</scope>
    <source>
        <strain evidence="2">441</strain>
    </source>
</reference>
<reference evidence="1 2" key="1">
    <citation type="submission" date="2014-04" db="EMBL/GenBank/DDBJ databases">
        <authorList>
            <consortium name="DOE Joint Genome Institute"/>
            <person name="Kuo A."/>
            <person name="Kohler A."/>
            <person name="Costa M.D."/>
            <person name="Nagy L.G."/>
            <person name="Floudas D."/>
            <person name="Copeland A."/>
            <person name="Barry K.W."/>
            <person name="Cichocki N."/>
            <person name="Veneault-Fourrey C."/>
            <person name="LaButti K."/>
            <person name="Lindquist E.A."/>
            <person name="Lipzen A."/>
            <person name="Lundell T."/>
            <person name="Morin E."/>
            <person name="Murat C."/>
            <person name="Sun H."/>
            <person name="Tunlid A."/>
            <person name="Henrissat B."/>
            <person name="Grigoriev I.V."/>
            <person name="Hibbett D.S."/>
            <person name="Martin F."/>
            <person name="Nordberg H.P."/>
            <person name="Cantor M.N."/>
            <person name="Hua S.X."/>
        </authorList>
    </citation>
    <scope>NUCLEOTIDE SEQUENCE [LARGE SCALE GENOMIC DNA]</scope>
    <source>
        <strain evidence="1 2">441</strain>
    </source>
</reference>
<evidence type="ECO:0000313" key="2">
    <source>
        <dbReference type="Proteomes" id="UP000054018"/>
    </source>
</evidence>
<dbReference type="AlphaFoldDB" id="A0A0C9Y1H1"/>
<dbReference type="HOGENOM" id="CLU_2980015_0_0_1"/>
<dbReference type="Proteomes" id="UP000054018">
    <property type="component" value="Unassembled WGS sequence"/>
</dbReference>
<organism evidence="1 2">
    <name type="scientific">Pisolithus microcarpus 441</name>
    <dbReference type="NCBI Taxonomy" id="765257"/>
    <lineage>
        <taxon>Eukaryota</taxon>
        <taxon>Fungi</taxon>
        <taxon>Dikarya</taxon>
        <taxon>Basidiomycota</taxon>
        <taxon>Agaricomycotina</taxon>
        <taxon>Agaricomycetes</taxon>
        <taxon>Agaricomycetidae</taxon>
        <taxon>Boletales</taxon>
        <taxon>Sclerodermatineae</taxon>
        <taxon>Pisolithaceae</taxon>
        <taxon>Pisolithus</taxon>
    </lineage>
</organism>
<evidence type="ECO:0000313" key="1">
    <source>
        <dbReference type="EMBL" id="KIK11026.1"/>
    </source>
</evidence>
<dbReference type="EMBL" id="KN834326">
    <property type="protein sequence ID" value="KIK11026.1"/>
    <property type="molecule type" value="Genomic_DNA"/>
</dbReference>
<proteinExistence type="predicted"/>
<gene>
    <name evidence="1" type="ORF">PISMIDRAFT_690648</name>
</gene>
<accession>A0A0C9Y1H1</accession>
<name>A0A0C9Y1H1_9AGAM</name>
<sequence>MCHSIVNPNTGSHSSGAYDSIFIKFSALSCTEIIGRPGKGKSGWIALDSAQYKWNRLT</sequence>
<protein>
    <submittedName>
        <fullName evidence="1">Uncharacterized protein</fullName>
    </submittedName>
</protein>